<gene>
    <name evidence="2" type="ORF">NJ959_22400</name>
</gene>
<dbReference type="RefSeq" id="WP_254013923.1">
    <property type="nucleotide sequence ID" value="NZ_JAMZMM010000292.1"/>
</dbReference>
<organism evidence="2 3">
    <name type="scientific">Limnofasciculus baicalensis BBK-W-15</name>
    <dbReference type="NCBI Taxonomy" id="2699891"/>
    <lineage>
        <taxon>Bacteria</taxon>
        <taxon>Bacillati</taxon>
        <taxon>Cyanobacteriota</taxon>
        <taxon>Cyanophyceae</taxon>
        <taxon>Coleofasciculales</taxon>
        <taxon>Coleofasciculaceae</taxon>
        <taxon>Limnofasciculus</taxon>
        <taxon>Limnofasciculus baicalensis</taxon>
    </lineage>
</organism>
<evidence type="ECO:0000256" key="1">
    <source>
        <dbReference type="SAM" id="Phobius"/>
    </source>
</evidence>
<name>A0AAE3GWQ6_9CYAN</name>
<evidence type="ECO:0000313" key="2">
    <source>
        <dbReference type="EMBL" id="MCP2731178.1"/>
    </source>
</evidence>
<keyword evidence="1" id="KW-0472">Membrane</keyword>
<evidence type="ECO:0000313" key="3">
    <source>
        <dbReference type="Proteomes" id="UP001204953"/>
    </source>
</evidence>
<feature type="transmembrane region" description="Helical" evidence="1">
    <location>
        <begin position="73"/>
        <end position="92"/>
    </location>
</feature>
<protein>
    <submittedName>
        <fullName evidence="2">Uncharacterized protein</fullName>
    </submittedName>
</protein>
<proteinExistence type="predicted"/>
<dbReference type="EMBL" id="JAMZMM010000292">
    <property type="protein sequence ID" value="MCP2731178.1"/>
    <property type="molecule type" value="Genomic_DNA"/>
</dbReference>
<comment type="caution">
    <text evidence="2">The sequence shown here is derived from an EMBL/GenBank/DDBJ whole genome shotgun (WGS) entry which is preliminary data.</text>
</comment>
<reference evidence="2" key="1">
    <citation type="submission" date="2022-06" db="EMBL/GenBank/DDBJ databases">
        <title>New cyanobacteria of genus Symplocastrum in benthos of Lake Baikal.</title>
        <authorList>
            <person name="Sorokovikova E."/>
            <person name="Tikhonova I."/>
            <person name="Krasnopeev A."/>
            <person name="Evseev P."/>
            <person name="Gladkikh A."/>
            <person name="Belykh O."/>
        </authorList>
    </citation>
    <scope>NUCLEOTIDE SEQUENCE</scope>
    <source>
        <strain evidence="2">BBK-W-15</strain>
    </source>
</reference>
<keyword evidence="3" id="KW-1185">Reference proteome</keyword>
<feature type="transmembrane region" description="Helical" evidence="1">
    <location>
        <begin position="33"/>
        <end position="61"/>
    </location>
</feature>
<dbReference type="Proteomes" id="UP001204953">
    <property type="component" value="Unassembled WGS sequence"/>
</dbReference>
<accession>A0AAE3GWQ6</accession>
<dbReference type="AlphaFoldDB" id="A0AAE3GWQ6"/>
<sequence>MIWRIGFNLLLSIAIFISSLTLLLSIYPGMMNGLAMFMGIALLWLLLIGGIAIAAIALWLRREDSSIKWGCRRLTRILLILTVSSCLLKFYIPLRIGFFFSHSAFERWLAAHPSSTSKPQLIDTKFGIYQVDEYFSGSRGDKYFRVYSHGDGLSPDTISYGFSYQPNPEGSPFGAAGYNIYQLGDGWYWFKTSNDW</sequence>
<keyword evidence="1" id="KW-1133">Transmembrane helix</keyword>
<keyword evidence="1" id="KW-0812">Transmembrane</keyword>
<feature type="transmembrane region" description="Helical" evidence="1">
    <location>
        <begin position="7"/>
        <end position="27"/>
    </location>
</feature>